<feature type="region of interest" description="Disordered" evidence="1">
    <location>
        <begin position="357"/>
        <end position="381"/>
    </location>
</feature>
<feature type="compositionally biased region" description="Polar residues" evidence="1">
    <location>
        <begin position="228"/>
        <end position="244"/>
    </location>
</feature>
<name>A0A3B6D877_WHEAT</name>
<organism evidence="2">
    <name type="scientific">Triticum aestivum</name>
    <name type="common">Wheat</name>
    <dbReference type="NCBI Taxonomy" id="4565"/>
    <lineage>
        <taxon>Eukaryota</taxon>
        <taxon>Viridiplantae</taxon>
        <taxon>Streptophyta</taxon>
        <taxon>Embryophyta</taxon>
        <taxon>Tracheophyta</taxon>
        <taxon>Spermatophyta</taxon>
        <taxon>Magnoliopsida</taxon>
        <taxon>Liliopsida</taxon>
        <taxon>Poales</taxon>
        <taxon>Poaceae</taxon>
        <taxon>BOP clade</taxon>
        <taxon>Pooideae</taxon>
        <taxon>Triticodae</taxon>
        <taxon>Triticeae</taxon>
        <taxon>Triticinae</taxon>
        <taxon>Triticum</taxon>
    </lineage>
</organism>
<proteinExistence type="predicted"/>
<dbReference type="EnsemblPlants" id="TraesCS2D02G134800.1">
    <property type="protein sequence ID" value="TraesCS2D02G134800.1.cds1"/>
    <property type="gene ID" value="TraesCS2D02G134800"/>
</dbReference>
<dbReference type="Proteomes" id="UP000019116">
    <property type="component" value="Chromosome 2D"/>
</dbReference>
<evidence type="ECO:0000313" key="2">
    <source>
        <dbReference type="EnsemblPlants" id="TraesCS2D02G134800.1.cds1"/>
    </source>
</evidence>
<sequence>MSYSSPVAASLSEVCIVQRSAGMEDLERRLQLAVVVYVGGARPPVSCEEATVMLAAQLDIPRHRFSVHKFFPEDFLVAFASHEFRNKALAQPVVLHQGVQLHIKPWLRRAQATARCMRVQADILIEGVPSHTWTKETAAELLGSSCLIDSLAPETKNRKDLSLFKLRAWCVDPDEVPVSRRLWVLEPVAADPAERRPSFRQLLEYPTLIHIGRPRDFLPPDMWRRISNADSDSGQSGLPDSSHGSFAGGDWTVQSWSRGVRDRRGSDRYGAAPATGGDGRSYRQALEGRVGPSDWRLPPMTSPGRMGPHQQVPNRVVVSDPGWTPNGPQSRLVVPAVLVEQATEKMATGQLELVKSGALGASDDSDKAKEDGSGEDQVGQVDRTIASDPVACPVAGSVPPALDAGGLSHVDQERPIVTSGIPLALAASDTVVQSVESEGDLL</sequence>
<dbReference type="OrthoDB" id="696323at2759"/>
<evidence type="ECO:0000313" key="3">
    <source>
        <dbReference type="Proteomes" id="UP000019116"/>
    </source>
</evidence>
<evidence type="ECO:0000256" key="1">
    <source>
        <dbReference type="SAM" id="MobiDB-lite"/>
    </source>
</evidence>
<dbReference type="Gramene" id="TraesCLE_scaffold_006464_01G000300.1">
    <property type="protein sequence ID" value="TraesCLE_scaffold_006464_01G000300.1"/>
    <property type="gene ID" value="TraesCLE_scaffold_006464_01G000300"/>
</dbReference>
<dbReference type="Gramene" id="TraesCS2D02G134800.1">
    <property type="protein sequence ID" value="TraesCS2D02G134800.1.cds1"/>
    <property type="gene ID" value="TraesCS2D02G134800"/>
</dbReference>
<dbReference type="STRING" id="4565.A0A3B6D877"/>
<accession>A0A3B6D877</accession>
<dbReference type="PANTHER" id="PTHR33087">
    <property type="entry name" value="OS07G0539200 PROTEIN"/>
    <property type="match status" value="1"/>
</dbReference>
<keyword evidence="3" id="KW-1185">Reference proteome</keyword>
<dbReference type="Gramene" id="TraesRN2D0100307900.1">
    <property type="protein sequence ID" value="TraesRN2D0100307900.1"/>
    <property type="gene ID" value="TraesRN2D0100307900"/>
</dbReference>
<dbReference type="Gramene" id="TraesWEE_scaffold_118379_01G000100.1">
    <property type="protein sequence ID" value="TraesWEE_scaffold_118379_01G000100.1"/>
    <property type="gene ID" value="TraesWEE_scaffold_118379_01G000100"/>
</dbReference>
<dbReference type="PANTHER" id="PTHR33087:SF42">
    <property type="entry name" value="DUF4283 DOMAIN-CONTAINING PROTEIN"/>
    <property type="match status" value="1"/>
</dbReference>
<reference evidence="2" key="1">
    <citation type="submission" date="2018-08" db="EMBL/GenBank/DDBJ databases">
        <authorList>
            <person name="Rossello M."/>
        </authorList>
    </citation>
    <scope>NUCLEOTIDE SEQUENCE [LARGE SCALE GENOMIC DNA]</scope>
    <source>
        <strain evidence="2">cv. Chinese Spring</strain>
    </source>
</reference>
<dbReference type="AlphaFoldDB" id="A0A3B6D877"/>
<dbReference type="Gramene" id="TraesCS2D03G0282800.1">
    <property type="protein sequence ID" value="TraesCS2D03G0282800.1.CDS1"/>
    <property type="gene ID" value="TraesCS2D03G0282800"/>
</dbReference>
<dbReference type="Gramene" id="TraesROB_scaffold_118953_01G000100.1">
    <property type="protein sequence ID" value="TraesROB_scaffold_118953_01G000100.1"/>
    <property type="gene ID" value="TraesROB_scaffold_118953_01G000100"/>
</dbReference>
<feature type="region of interest" description="Disordered" evidence="1">
    <location>
        <begin position="226"/>
        <end position="315"/>
    </location>
</feature>
<dbReference type="InterPro" id="IPR053253">
    <property type="entry name" value="Sex_diff_modulator"/>
</dbReference>
<protein>
    <submittedName>
        <fullName evidence="2">Uncharacterized protein</fullName>
    </submittedName>
</protein>
<dbReference type="Gramene" id="TraesCAD_scaffold_090416_01G000100.1">
    <property type="protein sequence ID" value="TraesCAD_scaffold_090416_01G000100.1"/>
    <property type="gene ID" value="TraesCAD_scaffold_090416_01G000100"/>
</dbReference>
<reference evidence="2" key="2">
    <citation type="submission" date="2018-10" db="UniProtKB">
        <authorList>
            <consortium name="EnsemblPlants"/>
        </authorList>
    </citation>
    <scope>IDENTIFICATION</scope>
</reference>